<dbReference type="PROSITE" id="PS50142">
    <property type="entry name" value="RNASE_3_2"/>
    <property type="match status" value="1"/>
</dbReference>
<dbReference type="HAMAP" id="MF_00104">
    <property type="entry name" value="RNase_III"/>
    <property type="match status" value="1"/>
</dbReference>
<dbReference type="GO" id="GO:0046872">
    <property type="term" value="F:metal ion binding"/>
    <property type="evidence" value="ECO:0007669"/>
    <property type="project" value="UniProtKB-KW"/>
</dbReference>
<dbReference type="Pfam" id="PF00035">
    <property type="entry name" value="dsrm"/>
    <property type="match status" value="1"/>
</dbReference>
<dbReference type="GO" id="GO:0003725">
    <property type="term" value="F:double-stranded RNA binding"/>
    <property type="evidence" value="ECO:0007669"/>
    <property type="project" value="TreeGrafter"/>
</dbReference>
<sequence>MGNYDEKWIEERLGYTFRNKNLLRHAFVHSSYAHEENIGDNDRMEFFGDAILEFVVSEYLFEKHPDYDEGKLSKMRAAVVSADGLRPIVDNLEILDCLLVAGNSVNIRTLSKKIEANLYEAVLCAIYLDGGFDEAKKFIMRTLKKAMDNAAHGLKTDYKSMVQEYCQQRHWNVSYKQDARSGPDNTPRFIFSLWINGKRVSEGSGTSIKKAEQDASAKIVKEWRID</sequence>
<evidence type="ECO:0000256" key="6">
    <source>
        <dbReference type="ARBA" id="ARBA00022759"/>
    </source>
</evidence>
<dbReference type="PANTHER" id="PTHR11207">
    <property type="entry name" value="RIBONUCLEASE III"/>
    <property type="match status" value="1"/>
</dbReference>
<dbReference type="PANTHER" id="PTHR11207:SF0">
    <property type="entry name" value="RIBONUCLEASE 3"/>
    <property type="match status" value="1"/>
</dbReference>
<organism evidence="12 13">
    <name type="scientific">Candidatus Fimimonas gallinarum</name>
    <dbReference type="NCBI Taxonomy" id="2840821"/>
    <lineage>
        <taxon>Bacteria</taxon>
        <taxon>Pseudomonadati</taxon>
        <taxon>Myxococcota</taxon>
        <taxon>Myxococcia</taxon>
        <taxon>Myxococcales</taxon>
        <taxon>Cystobacterineae</taxon>
        <taxon>Myxococcaceae</taxon>
        <taxon>Myxococcaceae incertae sedis</taxon>
        <taxon>Candidatus Fimimonas</taxon>
    </lineage>
</organism>
<evidence type="ECO:0000313" key="12">
    <source>
        <dbReference type="EMBL" id="HIR66325.1"/>
    </source>
</evidence>
<dbReference type="SMART" id="SM00358">
    <property type="entry name" value="DSRM"/>
    <property type="match status" value="1"/>
</dbReference>
<feature type="domain" description="DRBM" evidence="10">
    <location>
        <begin position="157"/>
        <end position="225"/>
    </location>
</feature>
<dbReference type="GO" id="GO:0006397">
    <property type="term" value="P:mRNA processing"/>
    <property type="evidence" value="ECO:0007669"/>
    <property type="project" value="UniProtKB-UniRule"/>
</dbReference>
<dbReference type="SUPFAM" id="SSF54768">
    <property type="entry name" value="dsRNA-binding domain-like"/>
    <property type="match status" value="1"/>
</dbReference>
<evidence type="ECO:0000256" key="8">
    <source>
        <dbReference type="ARBA" id="ARBA00022884"/>
    </source>
</evidence>
<reference evidence="12" key="2">
    <citation type="journal article" date="2021" name="PeerJ">
        <title>Extensive microbial diversity within the chicken gut microbiome revealed by metagenomics and culture.</title>
        <authorList>
            <person name="Gilroy R."/>
            <person name="Ravi A."/>
            <person name="Getino M."/>
            <person name="Pursley I."/>
            <person name="Horton D.L."/>
            <person name="Alikhan N.F."/>
            <person name="Baker D."/>
            <person name="Gharbi K."/>
            <person name="Hall N."/>
            <person name="Watson M."/>
            <person name="Adriaenssens E.M."/>
            <person name="Foster-Nyarko E."/>
            <person name="Jarju S."/>
            <person name="Secka A."/>
            <person name="Antonio M."/>
            <person name="Oren A."/>
            <person name="Chaudhuri R.R."/>
            <person name="La Ragione R."/>
            <person name="Hildebrand F."/>
            <person name="Pallen M.J."/>
        </authorList>
    </citation>
    <scope>NUCLEOTIDE SEQUENCE</scope>
    <source>
        <strain evidence="12">CHK121-14286</strain>
    </source>
</reference>
<dbReference type="InterPro" id="IPR036389">
    <property type="entry name" value="RNase_III_sf"/>
</dbReference>
<feature type="binding site" evidence="9">
    <location>
        <position position="120"/>
    </location>
    <ligand>
        <name>Mg(2+)</name>
        <dbReference type="ChEBI" id="CHEBI:18420"/>
    </ligand>
</feature>
<feature type="active site" evidence="9">
    <location>
        <position position="49"/>
    </location>
</feature>
<dbReference type="EC" id="3.1.26.3" evidence="9"/>
<keyword evidence="9" id="KW-0963">Cytoplasm</keyword>
<dbReference type="InterPro" id="IPR000999">
    <property type="entry name" value="RNase_III_dom"/>
</dbReference>
<dbReference type="GO" id="GO:0019843">
    <property type="term" value="F:rRNA binding"/>
    <property type="evidence" value="ECO:0007669"/>
    <property type="project" value="UniProtKB-KW"/>
</dbReference>
<dbReference type="GO" id="GO:0008033">
    <property type="term" value="P:tRNA processing"/>
    <property type="evidence" value="ECO:0007669"/>
    <property type="project" value="UniProtKB-KW"/>
</dbReference>
<dbReference type="AlphaFoldDB" id="A0A9D1E4L6"/>
<comment type="subcellular location">
    <subcellularLocation>
        <location evidence="9">Cytoplasm</location>
    </subcellularLocation>
</comment>
<evidence type="ECO:0000259" key="10">
    <source>
        <dbReference type="PROSITE" id="PS50137"/>
    </source>
</evidence>
<comment type="cofactor">
    <cofactor evidence="9">
        <name>Mg(2+)</name>
        <dbReference type="ChEBI" id="CHEBI:18420"/>
    </cofactor>
</comment>
<dbReference type="Proteomes" id="UP000824200">
    <property type="component" value="Unassembled WGS sequence"/>
</dbReference>
<keyword evidence="6 9" id="KW-0255">Endonuclease</keyword>
<evidence type="ECO:0000256" key="5">
    <source>
        <dbReference type="ARBA" id="ARBA00022722"/>
    </source>
</evidence>
<evidence type="ECO:0000256" key="1">
    <source>
        <dbReference type="ARBA" id="ARBA00000109"/>
    </source>
</evidence>
<accession>A0A9D1E4L6</accession>
<keyword evidence="4 9" id="KW-0507">mRNA processing</keyword>
<keyword evidence="7 9" id="KW-0378">Hydrolase</keyword>
<evidence type="ECO:0000256" key="7">
    <source>
        <dbReference type="ARBA" id="ARBA00022801"/>
    </source>
</evidence>
<dbReference type="Pfam" id="PF14622">
    <property type="entry name" value="Ribonucleas_3_3"/>
    <property type="match status" value="1"/>
</dbReference>
<dbReference type="CDD" id="cd00593">
    <property type="entry name" value="RIBOc"/>
    <property type="match status" value="1"/>
</dbReference>
<evidence type="ECO:0000259" key="11">
    <source>
        <dbReference type="PROSITE" id="PS50142"/>
    </source>
</evidence>
<dbReference type="SUPFAM" id="SSF69065">
    <property type="entry name" value="RNase III domain-like"/>
    <property type="match status" value="1"/>
</dbReference>
<keyword evidence="9" id="KW-0819">tRNA processing</keyword>
<comment type="function">
    <text evidence="9">Digests double-stranded RNA. Involved in the processing of primary rRNA transcript to yield the immediate precursors to the large and small rRNAs (23S and 16S). Processes some mRNAs, and tRNAs when they are encoded in the rRNA operon. Processes pre-crRNA and tracrRNA of type II CRISPR loci if present in the organism.</text>
</comment>
<comment type="similarity">
    <text evidence="2">Belongs to the ribonuclease III family.</text>
</comment>
<dbReference type="CDD" id="cd10845">
    <property type="entry name" value="DSRM_RNAse_III_family"/>
    <property type="match status" value="1"/>
</dbReference>
<evidence type="ECO:0000256" key="4">
    <source>
        <dbReference type="ARBA" id="ARBA00022664"/>
    </source>
</evidence>
<keyword evidence="8 9" id="KW-0694">RNA-binding</keyword>
<keyword evidence="3 9" id="KW-0698">rRNA processing</keyword>
<gene>
    <name evidence="9 12" type="primary">rnc</name>
    <name evidence="12" type="ORF">IAC95_05550</name>
</gene>
<evidence type="ECO:0000256" key="3">
    <source>
        <dbReference type="ARBA" id="ARBA00022552"/>
    </source>
</evidence>
<keyword evidence="9" id="KW-0699">rRNA-binding</keyword>
<name>A0A9D1E4L6_9BACT</name>
<dbReference type="GO" id="GO:0010468">
    <property type="term" value="P:regulation of gene expression"/>
    <property type="evidence" value="ECO:0007669"/>
    <property type="project" value="TreeGrafter"/>
</dbReference>
<dbReference type="GO" id="GO:0005737">
    <property type="term" value="C:cytoplasm"/>
    <property type="evidence" value="ECO:0007669"/>
    <property type="project" value="UniProtKB-SubCell"/>
</dbReference>
<dbReference type="GO" id="GO:0004525">
    <property type="term" value="F:ribonuclease III activity"/>
    <property type="evidence" value="ECO:0007669"/>
    <property type="project" value="UniProtKB-UniRule"/>
</dbReference>
<proteinExistence type="inferred from homology"/>
<evidence type="ECO:0000256" key="2">
    <source>
        <dbReference type="ARBA" id="ARBA00010183"/>
    </source>
</evidence>
<feature type="binding site" evidence="9">
    <location>
        <position position="117"/>
    </location>
    <ligand>
        <name>Mg(2+)</name>
        <dbReference type="ChEBI" id="CHEBI:18420"/>
    </ligand>
</feature>
<keyword evidence="9" id="KW-0460">Magnesium</keyword>
<dbReference type="Gene3D" id="3.30.160.20">
    <property type="match status" value="1"/>
</dbReference>
<dbReference type="SMART" id="SM00535">
    <property type="entry name" value="RIBOc"/>
    <property type="match status" value="1"/>
</dbReference>
<comment type="subunit">
    <text evidence="9">Homodimer.</text>
</comment>
<keyword evidence="5 9" id="KW-0540">Nuclease</keyword>
<dbReference type="EMBL" id="DVHL01000044">
    <property type="protein sequence ID" value="HIR66325.1"/>
    <property type="molecule type" value="Genomic_DNA"/>
</dbReference>
<comment type="catalytic activity">
    <reaction evidence="1 9">
        <text>Endonucleolytic cleavage to 5'-phosphomonoester.</text>
        <dbReference type="EC" id="3.1.26.3"/>
    </reaction>
</comment>
<feature type="binding site" evidence="9">
    <location>
        <position position="45"/>
    </location>
    <ligand>
        <name>Mg(2+)</name>
        <dbReference type="ChEBI" id="CHEBI:18420"/>
    </ligand>
</feature>
<dbReference type="PROSITE" id="PS50137">
    <property type="entry name" value="DS_RBD"/>
    <property type="match status" value="1"/>
</dbReference>
<evidence type="ECO:0000313" key="13">
    <source>
        <dbReference type="Proteomes" id="UP000824200"/>
    </source>
</evidence>
<comment type="caution">
    <text evidence="12">The sequence shown here is derived from an EMBL/GenBank/DDBJ whole genome shotgun (WGS) entry which is preliminary data.</text>
</comment>
<feature type="domain" description="RNase III" evidence="11">
    <location>
        <begin position="6"/>
        <end position="131"/>
    </location>
</feature>
<dbReference type="InterPro" id="IPR014720">
    <property type="entry name" value="dsRBD_dom"/>
</dbReference>
<reference evidence="12" key="1">
    <citation type="submission" date="2020-10" db="EMBL/GenBank/DDBJ databases">
        <authorList>
            <person name="Gilroy R."/>
        </authorList>
    </citation>
    <scope>NUCLEOTIDE SEQUENCE</scope>
    <source>
        <strain evidence="12">CHK121-14286</strain>
    </source>
</reference>
<feature type="active site" evidence="9">
    <location>
        <position position="120"/>
    </location>
</feature>
<keyword evidence="9" id="KW-0479">Metal-binding</keyword>
<evidence type="ECO:0000256" key="9">
    <source>
        <dbReference type="HAMAP-Rule" id="MF_00104"/>
    </source>
</evidence>
<dbReference type="Gene3D" id="1.10.1520.10">
    <property type="entry name" value="Ribonuclease III domain"/>
    <property type="match status" value="1"/>
</dbReference>
<dbReference type="GO" id="GO:0006364">
    <property type="term" value="P:rRNA processing"/>
    <property type="evidence" value="ECO:0007669"/>
    <property type="project" value="UniProtKB-UniRule"/>
</dbReference>
<protein>
    <recommendedName>
        <fullName evidence="9">Ribonuclease 3</fullName>
        <ecNumber evidence="9">3.1.26.3</ecNumber>
    </recommendedName>
    <alternativeName>
        <fullName evidence="9">Ribonuclease III</fullName>
        <shortName evidence="9">RNase III</shortName>
    </alternativeName>
</protein>
<dbReference type="NCBIfam" id="TIGR02191">
    <property type="entry name" value="RNaseIII"/>
    <property type="match status" value="1"/>
</dbReference>
<dbReference type="InterPro" id="IPR011907">
    <property type="entry name" value="RNase_III"/>
</dbReference>
<dbReference type="FunFam" id="1.10.1520.10:FF:000001">
    <property type="entry name" value="Ribonuclease 3"/>
    <property type="match status" value="1"/>
</dbReference>